<reference evidence="2" key="1">
    <citation type="submission" date="2018-10" db="EMBL/GenBank/DDBJ databases">
        <title>Hidden diversity of soil giant viruses.</title>
        <authorList>
            <person name="Schulz F."/>
            <person name="Alteio L."/>
            <person name="Goudeau D."/>
            <person name="Ryan E.M."/>
            <person name="Malmstrom R.R."/>
            <person name="Blanchard J."/>
            <person name="Woyke T."/>
        </authorList>
    </citation>
    <scope>NUCLEOTIDE SEQUENCE</scope>
    <source>
        <strain evidence="2">HYV1</strain>
    </source>
</reference>
<feature type="coiled-coil region" evidence="1">
    <location>
        <begin position="121"/>
        <end position="155"/>
    </location>
</feature>
<gene>
    <name evidence="2" type="ORF">Hyperionvirus1_113</name>
</gene>
<sequence length="214" mass="24558">MIYKITGSCGGKYTWFVEGRDMKQMADLRKIVLDEKYSNIVMKSIDADEIEIIDEGDDYFYLVVEDRFYVNETYIKYFKGSDDGVRGAVEKYKRPKSTVSLNKINLINLLELDFDGFVKSVGDQKERLKAINNKKRKLTRELSKIDDEMARVKAMKKSISFDEENATKVVRRASSEGRHEPTIICSCCNQKLGHGESHESEGSMGGTGIYWCKR</sequence>
<accession>A0A3G5A7P9</accession>
<proteinExistence type="predicted"/>
<evidence type="ECO:0000313" key="2">
    <source>
        <dbReference type="EMBL" id="AYV82534.1"/>
    </source>
</evidence>
<evidence type="ECO:0000256" key="1">
    <source>
        <dbReference type="SAM" id="Coils"/>
    </source>
</evidence>
<protein>
    <submittedName>
        <fullName evidence="2">Uncharacterized protein</fullName>
    </submittedName>
</protein>
<dbReference type="EMBL" id="MK072383">
    <property type="protein sequence ID" value="AYV82534.1"/>
    <property type="molecule type" value="Genomic_DNA"/>
</dbReference>
<organism evidence="2">
    <name type="scientific">Hyperionvirus sp</name>
    <dbReference type="NCBI Taxonomy" id="2487770"/>
    <lineage>
        <taxon>Viruses</taxon>
        <taxon>Varidnaviria</taxon>
        <taxon>Bamfordvirae</taxon>
        <taxon>Nucleocytoviricota</taxon>
        <taxon>Megaviricetes</taxon>
        <taxon>Imitervirales</taxon>
        <taxon>Mimiviridae</taxon>
        <taxon>Klosneuvirinae</taxon>
    </lineage>
</organism>
<name>A0A3G5A7P9_9VIRU</name>
<keyword evidence="1" id="KW-0175">Coiled coil</keyword>